<reference evidence="1" key="1">
    <citation type="submission" date="2018-04" db="EMBL/GenBank/DDBJ databases">
        <authorList>
            <person name="Bell R."/>
        </authorList>
    </citation>
    <scope>NUCLEOTIDE SEQUENCE</scope>
    <source>
        <plasmid evidence="1">pCFSAN058545_02</plasmid>
    </source>
</reference>
<evidence type="ECO:0000313" key="1">
    <source>
        <dbReference type="EMBL" id="QXR75129.1"/>
    </source>
</evidence>
<keyword evidence="1" id="KW-0614">Plasmid</keyword>
<protein>
    <submittedName>
        <fullName evidence="1">Ead/Ea22-like family protein</fullName>
    </submittedName>
</protein>
<dbReference type="EMBL" id="CP077708">
    <property type="protein sequence ID" value="QXR75129.1"/>
    <property type="molecule type" value="Genomic_DNA"/>
</dbReference>
<gene>
    <name evidence="1" type="ORF">DAX52_023860</name>
</gene>
<organism evidence="1">
    <name type="scientific">Salmonella enterica I</name>
    <dbReference type="NCBI Taxonomy" id="59201"/>
    <lineage>
        <taxon>Bacteria</taxon>
        <taxon>Pseudomonadati</taxon>
        <taxon>Pseudomonadota</taxon>
        <taxon>Gammaproteobacteria</taxon>
        <taxon>Enterobacterales</taxon>
        <taxon>Enterobacteriaceae</taxon>
        <taxon>Salmonella</taxon>
    </lineage>
</organism>
<name>A0A8F6XSI5_SALET</name>
<dbReference type="Pfam" id="PF13935">
    <property type="entry name" value="Ead_Ea22"/>
    <property type="match status" value="1"/>
</dbReference>
<sequence length="271" mass="31060">MSEINYQALREKAEKATCGVWSLEYGEGRFDGDDALIHREAAGYIPICRIEGAHPESGFDEDFQMEQQANAEFIAAANPATVLALLDERERNQQYIKRRDQENEDIALTVGKLRVELEEAKQHAEELSETKAVRNQWRPDICPITGRAFFMWIEHPTLGNVPTYGGPLDSYTIPTKDGDGEFSCERYDHDFGGWVESECLGLYLIDDREQCRVYELEERVKELDAREISLPERSSMLHRTDFHDDYQTVMAYKVSEVIDAIRATGIRIKGE</sequence>
<dbReference type="InterPro" id="IPR025153">
    <property type="entry name" value="Ead_Ea22"/>
</dbReference>
<dbReference type="AlphaFoldDB" id="A0A8F6XSI5"/>
<geneLocation type="plasmid" evidence="1">
    <name>pCFSAN058545_02</name>
</geneLocation>
<dbReference type="RefSeq" id="WP_108444145.1">
    <property type="nucleotide sequence ID" value="NZ_CP077708.1"/>
</dbReference>
<proteinExistence type="predicted"/>
<reference evidence="1" key="2">
    <citation type="submission" date="2021-05" db="EMBL/GenBank/DDBJ databases">
        <title>Whole genome sequencing of cultured pathogen.</title>
        <authorList>
            <person name="Hoffmann M."/>
            <person name="Balkey M."/>
            <person name="Luo Y."/>
        </authorList>
    </citation>
    <scope>NUCLEOTIDE SEQUENCE</scope>
    <source>
        <plasmid evidence="1">pCFSAN058545_02</plasmid>
    </source>
</reference>
<accession>A0A8F6XSI5</accession>